<comment type="subcellular location">
    <subcellularLocation>
        <location evidence="1">Membrane</location>
        <topology evidence="1">Multi-pass membrane protein</topology>
    </subcellularLocation>
</comment>
<evidence type="ECO:0000256" key="4">
    <source>
        <dbReference type="ARBA" id="ARBA00022741"/>
    </source>
</evidence>
<gene>
    <name evidence="12" type="ORF">ASPZODRAFT_143816</name>
</gene>
<dbReference type="PANTHER" id="PTHR24221">
    <property type="entry name" value="ATP-BINDING CASSETTE SUB-FAMILY B"/>
    <property type="match status" value="1"/>
</dbReference>
<feature type="transmembrane region" description="Helical" evidence="9">
    <location>
        <begin position="109"/>
        <end position="128"/>
    </location>
</feature>
<dbReference type="SMART" id="SM00382">
    <property type="entry name" value="AAA"/>
    <property type="match status" value="1"/>
</dbReference>
<dbReference type="EMBL" id="KV878344">
    <property type="protein sequence ID" value="OJJ45954.1"/>
    <property type="molecule type" value="Genomic_DNA"/>
</dbReference>
<keyword evidence="13" id="KW-1185">Reference proteome</keyword>
<keyword evidence="7 9" id="KW-0472">Membrane</keyword>
<evidence type="ECO:0000256" key="8">
    <source>
        <dbReference type="ARBA" id="ARBA00024363"/>
    </source>
</evidence>
<dbReference type="InterPro" id="IPR039421">
    <property type="entry name" value="Type_1_exporter"/>
</dbReference>
<dbReference type="InterPro" id="IPR011527">
    <property type="entry name" value="ABC1_TM_dom"/>
</dbReference>
<feature type="transmembrane region" description="Helical" evidence="9">
    <location>
        <begin position="12"/>
        <end position="32"/>
    </location>
</feature>
<dbReference type="Pfam" id="PF00005">
    <property type="entry name" value="ABC_tran"/>
    <property type="match status" value="1"/>
</dbReference>
<feature type="transmembrane region" description="Helical" evidence="9">
    <location>
        <begin position="333"/>
        <end position="356"/>
    </location>
</feature>
<evidence type="ECO:0000256" key="6">
    <source>
        <dbReference type="ARBA" id="ARBA00022989"/>
    </source>
</evidence>
<evidence type="ECO:0000256" key="7">
    <source>
        <dbReference type="ARBA" id="ARBA00023136"/>
    </source>
</evidence>
<keyword evidence="5" id="KW-0067">ATP-binding</keyword>
<evidence type="ECO:0008006" key="14">
    <source>
        <dbReference type="Google" id="ProtNLM"/>
    </source>
</evidence>
<name>A0A1L9SFZ8_9EURO</name>
<accession>A0A1L9SFZ8</accession>
<dbReference type="SUPFAM" id="SSF52540">
    <property type="entry name" value="P-loop containing nucleoside triphosphate hydrolases"/>
    <property type="match status" value="1"/>
</dbReference>
<dbReference type="Proteomes" id="UP000184188">
    <property type="component" value="Unassembled WGS sequence"/>
</dbReference>
<dbReference type="GO" id="GO:0005524">
    <property type="term" value="F:ATP binding"/>
    <property type="evidence" value="ECO:0007669"/>
    <property type="project" value="UniProtKB-KW"/>
</dbReference>
<dbReference type="InterPro" id="IPR017871">
    <property type="entry name" value="ABC_transporter-like_CS"/>
</dbReference>
<dbReference type="PROSITE" id="PS00211">
    <property type="entry name" value="ABC_TRANSPORTER_1"/>
    <property type="match status" value="1"/>
</dbReference>
<reference evidence="13" key="1">
    <citation type="journal article" date="2017" name="Genome Biol.">
        <title>Comparative genomics reveals high biological diversity and specific adaptations in the industrially and medically important fungal genus Aspergillus.</title>
        <authorList>
            <person name="de Vries R.P."/>
            <person name="Riley R."/>
            <person name="Wiebenga A."/>
            <person name="Aguilar-Osorio G."/>
            <person name="Amillis S."/>
            <person name="Uchima C.A."/>
            <person name="Anderluh G."/>
            <person name="Asadollahi M."/>
            <person name="Askin M."/>
            <person name="Barry K."/>
            <person name="Battaglia E."/>
            <person name="Bayram O."/>
            <person name="Benocci T."/>
            <person name="Braus-Stromeyer S.A."/>
            <person name="Caldana C."/>
            <person name="Canovas D."/>
            <person name="Cerqueira G.C."/>
            <person name="Chen F."/>
            <person name="Chen W."/>
            <person name="Choi C."/>
            <person name="Clum A."/>
            <person name="Dos Santos R.A."/>
            <person name="Damasio A.R."/>
            <person name="Diallinas G."/>
            <person name="Emri T."/>
            <person name="Fekete E."/>
            <person name="Flipphi M."/>
            <person name="Freyberg S."/>
            <person name="Gallo A."/>
            <person name="Gournas C."/>
            <person name="Habgood R."/>
            <person name="Hainaut M."/>
            <person name="Harispe M.L."/>
            <person name="Henrissat B."/>
            <person name="Hilden K.S."/>
            <person name="Hope R."/>
            <person name="Hossain A."/>
            <person name="Karabika E."/>
            <person name="Karaffa L."/>
            <person name="Karanyi Z."/>
            <person name="Krasevec N."/>
            <person name="Kuo A."/>
            <person name="Kusch H."/>
            <person name="LaButti K."/>
            <person name="Lagendijk E.L."/>
            <person name="Lapidus A."/>
            <person name="Levasseur A."/>
            <person name="Lindquist E."/>
            <person name="Lipzen A."/>
            <person name="Logrieco A.F."/>
            <person name="MacCabe A."/>
            <person name="Maekelae M.R."/>
            <person name="Malavazi I."/>
            <person name="Melin P."/>
            <person name="Meyer V."/>
            <person name="Mielnichuk N."/>
            <person name="Miskei M."/>
            <person name="Molnar A.P."/>
            <person name="Mule G."/>
            <person name="Ngan C.Y."/>
            <person name="Orejas M."/>
            <person name="Orosz E."/>
            <person name="Ouedraogo J.P."/>
            <person name="Overkamp K.M."/>
            <person name="Park H.-S."/>
            <person name="Perrone G."/>
            <person name="Piumi F."/>
            <person name="Punt P.J."/>
            <person name="Ram A.F."/>
            <person name="Ramon A."/>
            <person name="Rauscher S."/>
            <person name="Record E."/>
            <person name="Riano-Pachon D.M."/>
            <person name="Robert V."/>
            <person name="Roehrig J."/>
            <person name="Ruller R."/>
            <person name="Salamov A."/>
            <person name="Salih N.S."/>
            <person name="Samson R.A."/>
            <person name="Sandor E."/>
            <person name="Sanguinetti M."/>
            <person name="Schuetze T."/>
            <person name="Sepcic K."/>
            <person name="Shelest E."/>
            <person name="Sherlock G."/>
            <person name="Sophianopoulou V."/>
            <person name="Squina F.M."/>
            <person name="Sun H."/>
            <person name="Susca A."/>
            <person name="Todd R.B."/>
            <person name="Tsang A."/>
            <person name="Unkles S.E."/>
            <person name="van de Wiele N."/>
            <person name="van Rossen-Uffink D."/>
            <person name="Oliveira J.V."/>
            <person name="Vesth T.C."/>
            <person name="Visser J."/>
            <person name="Yu J.-H."/>
            <person name="Zhou M."/>
            <person name="Andersen M.R."/>
            <person name="Archer D.B."/>
            <person name="Baker S.E."/>
            <person name="Benoit I."/>
            <person name="Brakhage A.A."/>
            <person name="Braus G.H."/>
            <person name="Fischer R."/>
            <person name="Frisvad J.C."/>
            <person name="Goldman G.H."/>
            <person name="Houbraken J."/>
            <person name="Oakley B."/>
            <person name="Pocsi I."/>
            <person name="Scazzocchio C."/>
            <person name="Seiboth B."/>
            <person name="vanKuyk P.A."/>
            <person name="Wortman J."/>
            <person name="Dyer P.S."/>
            <person name="Grigoriev I.V."/>
        </authorList>
    </citation>
    <scope>NUCLEOTIDE SEQUENCE [LARGE SCALE GENOMIC DNA]</scope>
    <source>
        <strain evidence="13">CBS 506.65</strain>
    </source>
</reference>
<dbReference type="PANTHER" id="PTHR24221:SF651">
    <property type="entry name" value="HEAVY METAL TOLERANCE PROTEIN"/>
    <property type="match status" value="1"/>
</dbReference>
<dbReference type="InterPro" id="IPR036640">
    <property type="entry name" value="ABC1_TM_sf"/>
</dbReference>
<dbReference type="PROSITE" id="PS50929">
    <property type="entry name" value="ABC_TM1F"/>
    <property type="match status" value="1"/>
</dbReference>
<dbReference type="AlphaFoldDB" id="A0A1L9SFZ8"/>
<dbReference type="GeneID" id="34611411"/>
<evidence type="ECO:0000313" key="12">
    <source>
        <dbReference type="EMBL" id="OJJ45954.1"/>
    </source>
</evidence>
<evidence type="ECO:0000313" key="13">
    <source>
        <dbReference type="Proteomes" id="UP000184188"/>
    </source>
</evidence>
<evidence type="ECO:0000256" key="2">
    <source>
        <dbReference type="ARBA" id="ARBA00022448"/>
    </source>
</evidence>
<dbReference type="OrthoDB" id="6500128at2759"/>
<sequence>MADAGISTVCLVYPTALVVAYTASHLIVRLWTRADWAPRRVHTVLSSLSLLCLSLLSSIVLSIVGIATRDADGRWWESQPYLAHQVAVLFFFLASILPDPEQPYRPSPASGIVWLLATGFETALAVWQARTVLALTALDLLDIVSLCLAATRVLCLSLGVVFLYLSAPKQSLLTGDEVRYGTIPSPPDTTSPPETDWVDYVINFVKVFRLIWPSESPALQLRAVVCLLLLAVQRVVNVLVPLQLGVIVRSLAPGSLPVQAIVWYAALRALQGEQGVIGCVRAHLWIPIGQATYRQLSAAAFAHVLSLSLDFHLGKRLGEVMSALTKGAALNTFLVTLLFTLFPMLADLGVAAAYLLATFDPFYCLIVIAMGWAYIFTTIYLSKFRARARREMTACDREMDAVKADGLISYEVVHYNDAVAAELARFADRVSFYQRAEYVVMRLLNLLNAAQNVIFTLGVALTCLLSAYNVAGGRETIAVFVTLISYLTQLQAPLNFFGSCYTQMQNNLVDAERMLALFDEEPTVVDAPDAVDLVDCQGALELRDVSFSYDGRRTVLHNITLTVAPGTSLAVVGETGSGKSSLLRLLFRFYNVSAGQILLDGTPVEQLTIQSLRSHIGVVPQETMLFNDTLLYNIRYARPSATDDQVYAACKAASLHDKILAFPDGYLTQVGERGLRLSGGEKQRLSIARAILKAPQIIFMDEATSSLDSATEQAIQASLADVSRGRTTITIAHRLSTIVHCDKIVVLQQGRIVETGTHSELLRREGQYKQMWEKQSM</sequence>
<keyword evidence="2" id="KW-0813">Transport</keyword>
<feature type="transmembrane region" description="Helical" evidence="9">
    <location>
        <begin position="452"/>
        <end position="471"/>
    </location>
</feature>
<evidence type="ECO:0000259" key="10">
    <source>
        <dbReference type="PROSITE" id="PS50893"/>
    </source>
</evidence>
<comment type="similarity">
    <text evidence="8">Belongs to the ABC transporter superfamily. ABCB family. Heavy Metal importer (TC 3.A.1.210) subfamily.</text>
</comment>
<dbReference type="GO" id="GO:0016887">
    <property type="term" value="F:ATP hydrolysis activity"/>
    <property type="evidence" value="ECO:0007669"/>
    <property type="project" value="InterPro"/>
</dbReference>
<dbReference type="STRING" id="1073090.A0A1L9SFZ8"/>
<feature type="transmembrane region" description="Helical" evidence="9">
    <location>
        <begin position="140"/>
        <end position="165"/>
    </location>
</feature>
<dbReference type="FunFam" id="3.40.50.300:FF:000186">
    <property type="entry name" value="ATP-binding cassette sub-family B member 7, mitochondrial"/>
    <property type="match status" value="1"/>
</dbReference>
<dbReference type="GO" id="GO:0000041">
    <property type="term" value="P:transition metal ion transport"/>
    <property type="evidence" value="ECO:0007669"/>
    <property type="project" value="UniProtKB-ARBA"/>
</dbReference>
<keyword evidence="3 9" id="KW-0812">Transmembrane</keyword>
<evidence type="ECO:0000259" key="11">
    <source>
        <dbReference type="PROSITE" id="PS50929"/>
    </source>
</evidence>
<dbReference type="InterPro" id="IPR003439">
    <property type="entry name" value="ABC_transporter-like_ATP-bd"/>
</dbReference>
<feature type="transmembrane region" description="Helical" evidence="9">
    <location>
        <begin position="44"/>
        <end position="67"/>
    </location>
</feature>
<dbReference type="GO" id="GO:0140359">
    <property type="term" value="F:ABC-type transporter activity"/>
    <property type="evidence" value="ECO:0007669"/>
    <property type="project" value="InterPro"/>
</dbReference>
<evidence type="ECO:0000256" key="1">
    <source>
        <dbReference type="ARBA" id="ARBA00004141"/>
    </source>
</evidence>
<organism evidence="12 13">
    <name type="scientific">Penicilliopsis zonata CBS 506.65</name>
    <dbReference type="NCBI Taxonomy" id="1073090"/>
    <lineage>
        <taxon>Eukaryota</taxon>
        <taxon>Fungi</taxon>
        <taxon>Dikarya</taxon>
        <taxon>Ascomycota</taxon>
        <taxon>Pezizomycotina</taxon>
        <taxon>Eurotiomycetes</taxon>
        <taxon>Eurotiomycetidae</taxon>
        <taxon>Eurotiales</taxon>
        <taxon>Aspergillaceae</taxon>
        <taxon>Penicilliopsis</taxon>
    </lineage>
</organism>
<protein>
    <recommendedName>
        <fullName evidence="14">ABC transporter domain-containing protein</fullName>
    </recommendedName>
</protein>
<dbReference type="RefSeq" id="XP_022580464.1">
    <property type="nucleotide sequence ID" value="XM_022724946.1"/>
</dbReference>
<feature type="transmembrane region" description="Helical" evidence="9">
    <location>
        <begin position="362"/>
        <end position="382"/>
    </location>
</feature>
<dbReference type="GO" id="GO:0005774">
    <property type="term" value="C:vacuolar membrane"/>
    <property type="evidence" value="ECO:0007669"/>
    <property type="project" value="TreeGrafter"/>
</dbReference>
<proteinExistence type="inferred from homology"/>
<dbReference type="VEuPathDB" id="FungiDB:ASPZODRAFT_143816"/>
<dbReference type="InterPro" id="IPR003593">
    <property type="entry name" value="AAA+_ATPase"/>
</dbReference>
<feature type="domain" description="ABC transmembrane type-1" evidence="11">
    <location>
        <begin position="224"/>
        <end position="506"/>
    </location>
</feature>
<feature type="transmembrane region" description="Helical" evidence="9">
    <location>
        <begin position="477"/>
        <end position="497"/>
    </location>
</feature>
<dbReference type="CDD" id="cd18583">
    <property type="entry name" value="ABC_6TM_HMT1"/>
    <property type="match status" value="1"/>
</dbReference>
<feature type="domain" description="ABC transporter" evidence="10">
    <location>
        <begin position="540"/>
        <end position="774"/>
    </location>
</feature>
<dbReference type="PROSITE" id="PS50893">
    <property type="entry name" value="ABC_TRANSPORTER_2"/>
    <property type="match status" value="1"/>
</dbReference>
<dbReference type="Gene3D" id="1.20.1560.10">
    <property type="entry name" value="ABC transporter type 1, transmembrane domain"/>
    <property type="match status" value="1"/>
</dbReference>
<dbReference type="SUPFAM" id="SSF90123">
    <property type="entry name" value="ABC transporter transmembrane region"/>
    <property type="match status" value="1"/>
</dbReference>
<evidence type="ECO:0000256" key="3">
    <source>
        <dbReference type="ARBA" id="ARBA00022692"/>
    </source>
</evidence>
<dbReference type="CDD" id="cd03253">
    <property type="entry name" value="ABCC_ATM1_transporter"/>
    <property type="match status" value="1"/>
</dbReference>
<keyword evidence="6 9" id="KW-1133">Transmembrane helix</keyword>
<evidence type="ECO:0000256" key="5">
    <source>
        <dbReference type="ARBA" id="ARBA00022840"/>
    </source>
</evidence>
<dbReference type="Pfam" id="PF00664">
    <property type="entry name" value="ABC_membrane"/>
    <property type="match status" value="1"/>
</dbReference>
<evidence type="ECO:0000256" key="9">
    <source>
        <dbReference type="SAM" id="Phobius"/>
    </source>
</evidence>
<dbReference type="Gene3D" id="3.40.50.300">
    <property type="entry name" value="P-loop containing nucleotide triphosphate hydrolases"/>
    <property type="match status" value="1"/>
</dbReference>
<dbReference type="InterPro" id="IPR027417">
    <property type="entry name" value="P-loop_NTPase"/>
</dbReference>
<keyword evidence="4" id="KW-0547">Nucleotide-binding</keyword>
<feature type="transmembrane region" description="Helical" evidence="9">
    <location>
        <begin position="79"/>
        <end position="97"/>
    </location>
</feature>